<feature type="compositionally biased region" description="Polar residues" evidence="11">
    <location>
        <begin position="59"/>
        <end position="68"/>
    </location>
</feature>
<gene>
    <name evidence="15" type="ORF">H4R34_004623</name>
</gene>
<evidence type="ECO:0000256" key="9">
    <source>
        <dbReference type="ARBA" id="ARBA00023136"/>
    </source>
</evidence>
<protein>
    <recommendedName>
        <fullName evidence="17">Potassium channel domain-containing protein</fullName>
    </recommendedName>
</protein>
<feature type="region of interest" description="Disordered" evidence="11">
    <location>
        <begin position="1"/>
        <end position="36"/>
    </location>
</feature>
<sequence>MGAPMAADQRPGRPRLARAATGLGQPKPTGAKAGRLRQLVSKWVSNRDTLKQHLHDQEQFGTTPTAPINQGLGVDSPPSTTQPSGRNFTLRTAASLDSSSPDTPDSGADTPADYSLQYGTWRKPSSTRHRTPRLAHSSTALDLPPVSPDWTTPLLPDQTTPSPSTHPSRVPTEPHRSSVFDAYPRDDFTPFEEFTSDQSYRHLREAVHRRSIYDVVGYHDLLPALRQRLAFYIDTSRAGRYWDHFDVLVNLVLALIYIWNTQFVTKESANLSWSLHALDALVAAVLLVQYLPRYYLAVNRPRFLCTPLSLLTLVTTLPAILSFFWAQVDEAVDKSFMSAGILGYAFPIRFIRLQLAVFGCLVPVKNGLFAVSTITRKACRLAFGILLTLLTVSSLVHLVTYNQMKPTDPLLDFGEAFFFTTVSSTSGLSTNLVPDTTFSRLVILYIMVVGAVFIPTNLSELLTLMSRKSKYPTSFTPESHQSHVLLVGTLESVALGEFLREFFCEDHGPITINTVVVILGTAEPSEDVANILTDPAFVNRVKYVRGSPTSFRSLQKVCAYQAKACFLLTTKGAETQDPILEDATSVMYALAIKKYSRSANTKLKLYTQVLVPQTEAHLEYLATRTICIDELRLGLLAQTAVIPGFASLLQLLTTSITDATCDQILKSLR</sequence>
<dbReference type="OrthoDB" id="297496at2759"/>
<feature type="transmembrane region" description="Helical" evidence="12">
    <location>
        <begin position="303"/>
        <end position="326"/>
    </location>
</feature>
<keyword evidence="5" id="KW-0631">Potassium channel</keyword>
<organism evidence="15 16">
    <name type="scientific">Dimargaris verticillata</name>
    <dbReference type="NCBI Taxonomy" id="2761393"/>
    <lineage>
        <taxon>Eukaryota</taxon>
        <taxon>Fungi</taxon>
        <taxon>Fungi incertae sedis</taxon>
        <taxon>Zoopagomycota</taxon>
        <taxon>Kickxellomycotina</taxon>
        <taxon>Dimargaritomycetes</taxon>
        <taxon>Dimargaritales</taxon>
        <taxon>Dimargaritaceae</taxon>
        <taxon>Dimargaris</taxon>
    </lineage>
</organism>
<dbReference type="InterPro" id="IPR047871">
    <property type="entry name" value="K_chnl_Slo-like"/>
</dbReference>
<evidence type="ECO:0000256" key="5">
    <source>
        <dbReference type="ARBA" id="ARBA00022826"/>
    </source>
</evidence>
<evidence type="ECO:0008006" key="17">
    <source>
        <dbReference type="Google" id="ProtNLM"/>
    </source>
</evidence>
<dbReference type="EMBL" id="JANBQB010000620">
    <property type="protein sequence ID" value="KAJ1974686.1"/>
    <property type="molecule type" value="Genomic_DNA"/>
</dbReference>
<dbReference type="InterPro" id="IPR003929">
    <property type="entry name" value="K_chnl_BK_asu"/>
</dbReference>
<feature type="non-terminal residue" evidence="15">
    <location>
        <position position="669"/>
    </location>
</feature>
<feature type="domain" description="RCK N-terminal" evidence="14">
    <location>
        <begin position="481"/>
        <end position="600"/>
    </location>
</feature>
<keyword evidence="7 12" id="KW-1133">Transmembrane helix</keyword>
<feature type="compositionally biased region" description="Polar residues" evidence="11">
    <location>
        <begin position="77"/>
        <end position="90"/>
    </location>
</feature>
<evidence type="ECO:0000256" key="11">
    <source>
        <dbReference type="SAM" id="MobiDB-lite"/>
    </source>
</evidence>
<evidence type="ECO:0000256" key="4">
    <source>
        <dbReference type="ARBA" id="ARBA00022692"/>
    </source>
</evidence>
<keyword evidence="10" id="KW-0407">Ion channel</keyword>
<proteinExistence type="predicted"/>
<evidence type="ECO:0000256" key="3">
    <source>
        <dbReference type="ARBA" id="ARBA00022538"/>
    </source>
</evidence>
<evidence type="ECO:0000256" key="12">
    <source>
        <dbReference type="SAM" id="Phobius"/>
    </source>
</evidence>
<feature type="compositionally biased region" description="Low complexity" evidence="11">
    <location>
        <begin position="92"/>
        <end position="113"/>
    </location>
</feature>
<comment type="subcellular location">
    <subcellularLocation>
        <location evidence="1">Membrane</location>
        <topology evidence="1">Multi-pass membrane protein</topology>
    </subcellularLocation>
</comment>
<dbReference type="Gene3D" id="3.40.50.720">
    <property type="entry name" value="NAD(P)-binding Rossmann-like Domain"/>
    <property type="match status" value="1"/>
</dbReference>
<dbReference type="Pfam" id="PF03493">
    <property type="entry name" value="BK_channel_a"/>
    <property type="match status" value="1"/>
</dbReference>
<keyword evidence="8" id="KW-0406">Ion transport</keyword>
<evidence type="ECO:0000313" key="16">
    <source>
        <dbReference type="Proteomes" id="UP001151582"/>
    </source>
</evidence>
<evidence type="ECO:0000256" key="6">
    <source>
        <dbReference type="ARBA" id="ARBA00022958"/>
    </source>
</evidence>
<evidence type="ECO:0000256" key="8">
    <source>
        <dbReference type="ARBA" id="ARBA00023065"/>
    </source>
</evidence>
<dbReference type="SUPFAM" id="SSF81324">
    <property type="entry name" value="Voltage-gated potassium channels"/>
    <property type="match status" value="1"/>
</dbReference>
<dbReference type="InterPro" id="IPR003148">
    <property type="entry name" value="RCK_N"/>
</dbReference>
<dbReference type="PANTHER" id="PTHR10027:SF10">
    <property type="entry name" value="SLOWPOKE 2, ISOFORM D"/>
    <property type="match status" value="1"/>
</dbReference>
<comment type="caution">
    <text evidence="15">The sequence shown here is derived from an EMBL/GenBank/DDBJ whole genome shotgun (WGS) entry which is preliminary data.</text>
</comment>
<evidence type="ECO:0000256" key="10">
    <source>
        <dbReference type="ARBA" id="ARBA00023303"/>
    </source>
</evidence>
<dbReference type="Pfam" id="PF22614">
    <property type="entry name" value="Slo-like_RCK"/>
    <property type="match status" value="1"/>
</dbReference>
<evidence type="ECO:0000259" key="13">
    <source>
        <dbReference type="Pfam" id="PF03493"/>
    </source>
</evidence>
<evidence type="ECO:0000256" key="7">
    <source>
        <dbReference type="ARBA" id="ARBA00022989"/>
    </source>
</evidence>
<feature type="region of interest" description="Disordered" evidence="11">
    <location>
        <begin position="50"/>
        <end position="179"/>
    </location>
</feature>
<feature type="transmembrane region" description="Helical" evidence="12">
    <location>
        <begin position="346"/>
        <end position="369"/>
    </location>
</feature>
<dbReference type="GO" id="GO:0005267">
    <property type="term" value="F:potassium channel activity"/>
    <property type="evidence" value="ECO:0007669"/>
    <property type="project" value="UniProtKB-KW"/>
</dbReference>
<keyword evidence="3" id="KW-0633">Potassium transport</keyword>
<keyword evidence="6" id="KW-0630">Potassium</keyword>
<feature type="transmembrane region" description="Helical" evidence="12">
    <location>
        <begin position="271"/>
        <end position="291"/>
    </location>
</feature>
<dbReference type="GO" id="GO:0016020">
    <property type="term" value="C:membrane"/>
    <property type="evidence" value="ECO:0007669"/>
    <property type="project" value="UniProtKB-SubCell"/>
</dbReference>
<dbReference type="Gene3D" id="1.10.287.70">
    <property type="match status" value="1"/>
</dbReference>
<dbReference type="PANTHER" id="PTHR10027">
    <property type="entry name" value="CALCIUM-ACTIVATED POTASSIUM CHANNEL ALPHA CHAIN"/>
    <property type="match status" value="1"/>
</dbReference>
<evidence type="ECO:0000259" key="14">
    <source>
        <dbReference type="Pfam" id="PF22614"/>
    </source>
</evidence>
<feature type="transmembrane region" description="Helical" evidence="12">
    <location>
        <begin position="438"/>
        <end position="458"/>
    </location>
</feature>
<evidence type="ECO:0000256" key="2">
    <source>
        <dbReference type="ARBA" id="ARBA00022448"/>
    </source>
</evidence>
<dbReference type="Proteomes" id="UP001151582">
    <property type="component" value="Unassembled WGS sequence"/>
</dbReference>
<dbReference type="AlphaFoldDB" id="A0A9W8B0A2"/>
<feature type="compositionally biased region" description="Polar residues" evidence="11">
    <location>
        <begin position="157"/>
        <end position="167"/>
    </location>
</feature>
<feature type="transmembrane region" description="Helical" evidence="12">
    <location>
        <begin position="241"/>
        <end position="259"/>
    </location>
</feature>
<feature type="domain" description="Calcium-activated potassium channel BK alpha subunit" evidence="13">
    <location>
        <begin position="624"/>
        <end position="659"/>
    </location>
</feature>
<accession>A0A9W8B0A2</accession>
<keyword evidence="4 12" id="KW-0812">Transmembrane</keyword>
<reference evidence="15" key="1">
    <citation type="submission" date="2022-07" db="EMBL/GenBank/DDBJ databases">
        <title>Phylogenomic reconstructions and comparative analyses of Kickxellomycotina fungi.</title>
        <authorList>
            <person name="Reynolds N.K."/>
            <person name="Stajich J.E."/>
            <person name="Barry K."/>
            <person name="Grigoriev I.V."/>
            <person name="Crous P."/>
            <person name="Smith M.E."/>
        </authorList>
    </citation>
    <scope>NUCLEOTIDE SEQUENCE</scope>
    <source>
        <strain evidence="15">RSA 567</strain>
    </source>
</reference>
<keyword evidence="9 12" id="KW-0472">Membrane</keyword>
<evidence type="ECO:0000256" key="1">
    <source>
        <dbReference type="ARBA" id="ARBA00004141"/>
    </source>
</evidence>
<keyword evidence="2" id="KW-0813">Transport</keyword>
<evidence type="ECO:0000313" key="15">
    <source>
        <dbReference type="EMBL" id="KAJ1974686.1"/>
    </source>
</evidence>
<keyword evidence="16" id="KW-1185">Reference proteome</keyword>
<feature type="transmembrane region" description="Helical" evidence="12">
    <location>
        <begin position="381"/>
        <end position="401"/>
    </location>
</feature>
<name>A0A9W8B0A2_9FUNG</name>